<evidence type="ECO:0000256" key="2">
    <source>
        <dbReference type="ARBA" id="ARBA00023015"/>
    </source>
</evidence>
<evidence type="ECO:0000256" key="3">
    <source>
        <dbReference type="ARBA" id="ARBA00023082"/>
    </source>
</evidence>
<evidence type="ECO:0000259" key="8">
    <source>
        <dbReference type="Pfam" id="PF08281"/>
    </source>
</evidence>
<evidence type="ECO:0000256" key="6">
    <source>
        <dbReference type="RuleBase" id="RU000716"/>
    </source>
</evidence>
<evidence type="ECO:0000313" key="10">
    <source>
        <dbReference type="Proteomes" id="UP000053260"/>
    </source>
</evidence>
<evidence type="ECO:0000259" key="7">
    <source>
        <dbReference type="Pfam" id="PF04542"/>
    </source>
</evidence>
<keyword evidence="3 6" id="KW-0731">Sigma factor</keyword>
<dbReference type="STRING" id="909626.AQJ91_03895"/>
<dbReference type="NCBIfam" id="TIGR02937">
    <property type="entry name" value="sigma70-ECF"/>
    <property type="match status" value="1"/>
</dbReference>
<feature type="domain" description="RNA polymerase sigma factor 70 region 4 type 2" evidence="8">
    <location>
        <begin position="137"/>
        <end position="188"/>
    </location>
</feature>
<dbReference type="AlphaFoldDB" id="A0A101V4R4"/>
<evidence type="ECO:0000256" key="1">
    <source>
        <dbReference type="ARBA" id="ARBA00010641"/>
    </source>
</evidence>
<dbReference type="SUPFAM" id="SSF88659">
    <property type="entry name" value="Sigma3 and sigma4 domains of RNA polymerase sigma factors"/>
    <property type="match status" value="1"/>
</dbReference>
<dbReference type="InterPro" id="IPR013249">
    <property type="entry name" value="RNA_pol_sigma70_r4_t2"/>
</dbReference>
<dbReference type="InterPro" id="IPR013324">
    <property type="entry name" value="RNA_pol_sigma_r3/r4-like"/>
</dbReference>
<dbReference type="Gene3D" id="1.10.1740.10">
    <property type="match status" value="1"/>
</dbReference>
<protein>
    <recommendedName>
        <fullName evidence="6">RNA polymerase sigma factor</fullName>
    </recommendedName>
</protein>
<dbReference type="InterPro" id="IPR013325">
    <property type="entry name" value="RNA_pol_sigma_r2"/>
</dbReference>
<dbReference type="InterPro" id="IPR000838">
    <property type="entry name" value="RNA_pol_sigma70_ECF_CS"/>
</dbReference>
<dbReference type="GO" id="GO:0003677">
    <property type="term" value="F:DNA binding"/>
    <property type="evidence" value="ECO:0007669"/>
    <property type="project" value="UniProtKB-KW"/>
</dbReference>
<dbReference type="Pfam" id="PF04542">
    <property type="entry name" value="Sigma70_r2"/>
    <property type="match status" value="1"/>
</dbReference>
<dbReference type="InterPro" id="IPR007627">
    <property type="entry name" value="RNA_pol_sigma70_r2"/>
</dbReference>
<keyword evidence="5 6" id="KW-0804">Transcription</keyword>
<name>A0A101V4R4_9ACTN</name>
<dbReference type="PANTHER" id="PTHR43133">
    <property type="entry name" value="RNA POLYMERASE ECF-TYPE SIGMA FACTO"/>
    <property type="match status" value="1"/>
</dbReference>
<evidence type="ECO:0000256" key="5">
    <source>
        <dbReference type="ARBA" id="ARBA00023163"/>
    </source>
</evidence>
<keyword evidence="4 6" id="KW-0238">DNA-binding</keyword>
<feature type="domain" description="RNA polymerase sigma-70 region 2" evidence="7">
    <location>
        <begin position="34"/>
        <end position="98"/>
    </location>
</feature>
<sequence>MTQACDADISPPKGPEPELITRARSGDREAFAALYRQHRNAVYVAILRKVRNRDLAEDLAQEVFVRALRRMETFTWQGKDLGAWLQTIARNLIADHYRCGPARFEMPTGEFSESSELVRNAVDTALNNLMAVEAHKMVDDALLLLSPRQRTCIQLRFLQELSVAETARVMGQRPGAVKVFQYRALRSLMRIVRPTEALAKAVAA</sequence>
<dbReference type="GO" id="GO:0006352">
    <property type="term" value="P:DNA-templated transcription initiation"/>
    <property type="evidence" value="ECO:0007669"/>
    <property type="project" value="InterPro"/>
</dbReference>
<reference evidence="9 10" key="1">
    <citation type="submission" date="2015-10" db="EMBL/GenBank/DDBJ databases">
        <title>Draft genome sequence of Streptomyces sp. RV15, isolated from a marine sponge.</title>
        <authorList>
            <person name="Ruckert C."/>
            <person name="Abdelmohsen U.R."/>
            <person name="Winkler A."/>
            <person name="Hentschel U."/>
            <person name="Kalinowski J."/>
            <person name="Kampfer P."/>
            <person name="Glaeser S."/>
        </authorList>
    </citation>
    <scope>NUCLEOTIDE SEQUENCE [LARGE SCALE GENOMIC DNA]</scope>
    <source>
        <strain evidence="9 10">RV15</strain>
    </source>
</reference>
<dbReference type="InterPro" id="IPR039425">
    <property type="entry name" value="RNA_pol_sigma-70-like"/>
</dbReference>
<organism evidence="9 10">
    <name type="scientific">Streptomyces dysideae</name>
    <dbReference type="NCBI Taxonomy" id="909626"/>
    <lineage>
        <taxon>Bacteria</taxon>
        <taxon>Bacillati</taxon>
        <taxon>Actinomycetota</taxon>
        <taxon>Actinomycetes</taxon>
        <taxon>Kitasatosporales</taxon>
        <taxon>Streptomycetaceae</taxon>
        <taxon>Streptomyces</taxon>
    </lineage>
</organism>
<comment type="caution">
    <text evidence="9">The sequence shown here is derived from an EMBL/GenBank/DDBJ whole genome shotgun (WGS) entry which is preliminary data.</text>
</comment>
<dbReference type="EMBL" id="LMXB01000016">
    <property type="protein sequence ID" value="KUO22421.1"/>
    <property type="molecule type" value="Genomic_DNA"/>
</dbReference>
<dbReference type="CDD" id="cd06171">
    <property type="entry name" value="Sigma70_r4"/>
    <property type="match status" value="1"/>
</dbReference>
<dbReference type="SUPFAM" id="SSF88946">
    <property type="entry name" value="Sigma2 domain of RNA polymerase sigma factors"/>
    <property type="match status" value="1"/>
</dbReference>
<dbReference type="InterPro" id="IPR014284">
    <property type="entry name" value="RNA_pol_sigma-70_dom"/>
</dbReference>
<dbReference type="PROSITE" id="PS01063">
    <property type="entry name" value="SIGMA70_ECF"/>
    <property type="match status" value="1"/>
</dbReference>
<dbReference type="Pfam" id="PF08281">
    <property type="entry name" value="Sigma70_r4_2"/>
    <property type="match status" value="1"/>
</dbReference>
<dbReference type="InterPro" id="IPR036388">
    <property type="entry name" value="WH-like_DNA-bd_sf"/>
</dbReference>
<evidence type="ECO:0000256" key="4">
    <source>
        <dbReference type="ARBA" id="ARBA00023125"/>
    </source>
</evidence>
<dbReference type="RefSeq" id="WP_067016361.1">
    <property type="nucleotide sequence ID" value="NZ_KQ949076.1"/>
</dbReference>
<dbReference type="Proteomes" id="UP000053260">
    <property type="component" value="Unassembled WGS sequence"/>
</dbReference>
<dbReference type="Gene3D" id="1.10.10.10">
    <property type="entry name" value="Winged helix-like DNA-binding domain superfamily/Winged helix DNA-binding domain"/>
    <property type="match status" value="1"/>
</dbReference>
<keyword evidence="2 6" id="KW-0805">Transcription regulation</keyword>
<accession>A0A101V4R4</accession>
<dbReference type="GO" id="GO:0006950">
    <property type="term" value="P:response to stress"/>
    <property type="evidence" value="ECO:0007669"/>
    <property type="project" value="UniProtKB-ARBA"/>
</dbReference>
<proteinExistence type="inferred from homology"/>
<keyword evidence="10" id="KW-1185">Reference proteome</keyword>
<dbReference type="PANTHER" id="PTHR43133:SF57">
    <property type="entry name" value="RNA POLYMERASE SIGMA-70 FACTOR"/>
    <property type="match status" value="1"/>
</dbReference>
<gene>
    <name evidence="9" type="ORF">AQJ91_03895</name>
</gene>
<comment type="similarity">
    <text evidence="1 6">Belongs to the sigma-70 factor family. ECF subfamily.</text>
</comment>
<dbReference type="GO" id="GO:0016987">
    <property type="term" value="F:sigma factor activity"/>
    <property type="evidence" value="ECO:0007669"/>
    <property type="project" value="UniProtKB-KW"/>
</dbReference>
<evidence type="ECO:0000313" key="9">
    <source>
        <dbReference type="EMBL" id="KUO22421.1"/>
    </source>
</evidence>